<accession>A0A502BK20</accession>
<protein>
    <submittedName>
        <fullName evidence="1">Uncharacterized protein</fullName>
    </submittedName>
</protein>
<comment type="caution">
    <text evidence="1">The sequence shown here is derived from an EMBL/GenBank/DDBJ whole genome shotgun (WGS) entry which is preliminary data.</text>
</comment>
<dbReference type="AlphaFoldDB" id="A0A502BK20"/>
<dbReference type="Proteomes" id="UP000315388">
    <property type="component" value="Unassembled WGS sequence"/>
</dbReference>
<evidence type="ECO:0000313" key="1">
    <source>
        <dbReference type="EMBL" id="TPF74404.1"/>
    </source>
</evidence>
<dbReference type="OrthoDB" id="4315389at2"/>
<proteinExistence type="predicted"/>
<sequence>MFEFYFCKDHDLTAAKRFLRKALVCRGKPEHITINGNQTNRIIIL</sequence>
<keyword evidence="2" id="KW-1185">Reference proteome</keyword>
<dbReference type="EMBL" id="VEWJ01000012">
    <property type="protein sequence ID" value="TPF74404.1"/>
    <property type="molecule type" value="Genomic_DNA"/>
</dbReference>
<organism evidence="1 2">
    <name type="scientific">Brucella gallinifaecis</name>
    <dbReference type="NCBI Taxonomy" id="215590"/>
    <lineage>
        <taxon>Bacteria</taxon>
        <taxon>Pseudomonadati</taxon>
        <taxon>Pseudomonadota</taxon>
        <taxon>Alphaproteobacteria</taxon>
        <taxon>Hyphomicrobiales</taxon>
        <taxon>Brucellaceae</taxon>
        <taxon>Brucella/Ochrobactrum group</taxon>
        <taxon>Brucella</taxon>
    </lineage>
</organism>
<evidence type="ECO:0000313" key="2">
    <source>
        <dbReference type="Proteomes" id="UP000315388"/>
    </source>
</evidence>
<name>A0A502BK20_9HYPH</name>
<gene>
    <name evidence="1" type="ORF">FHY56_14965</name>
</gene>
<reference evidence="1 2" key="1">
    <citation type="journal article" date="2003" name="Int. J. Syst. Evol. Microbiol.">
        <title>Towards a standardized format for the description of a novel species (of an established genus): Ochrobactrum gallinifaecis sp. nov.</title>
        <authorList>
            <person name="Kampfer P."/>
            <person name="Buczolits S."/>
            <person name="Albrecht A."/>
            <person name="Busse H.J."/>
            <person name="Stackebrandt E."/>
        </authorList>
    </citation>
    <scope>NUCLEOTIDE SEQUENCE [LARGE SCALE GENOMIC DNA]</scope>
    <source>
        <strain evidence="1 2">ISO 196</strain>
    </source>
</reference>